<evidence type="ECO:0000313" key="2">
    <source>
        <dbReference type="EMBL" id="QTA91533.1"/>
    </source>
</evidence>
<feature type="transmembrane region" description="Helical" evidence="1">
    <location>
        <begin position="29"/>
        <end position="47"/>
    </location>
</feature>
<keyword evidence="1" id="KW-1133">Transmembrane helix</keyword>
<protein>
    <submittedName>
        <fullName evidence="2">Uncharacterized protein</fullName>
    </submittedName>
</protein>
<dbReference type="EMBL" id="CP061800">
    <property type="protein sequence ID" value="QTA91533.1"/>
    <property type="molecule type" value="Genomic_DNA"/>
</dbReference>
<organism evidence="2 3">
    <name type="scientific">Desulfonema magnum</name>
    <dbReference type="NCBI Taxonomy" id="45655"/>
    <lineage>
        <taxon>Bacteria</taxon>
        <taxon>Pseudomonadati</taxon>
        <taxon>Thermodesulfobacteriota</taxon>
        <taxon>Desulfobacteria</taxon>
        <taxon>Desulfobacterales</taxon>
        <taxon>Desulfococcaceae</taxon>
        <taxon>Desulfonema</taxon>
    </lineage>
</organism>
<proteinExistence type="predicted"/>
<evidence type="ECO:0000256" key="1">
    <source>
        <dbReference type="SAM" id="Phobius"/>
    </source>
</evidence>
<accession>A0A975BUI7</accession>
<keyword evidence="3" id="KW-1185">Reference proteome</keyword>
<sequence>MIKCIVFSEFSIWEALSISRELLTGQRKFLLRYTYFISVIIFLYCISQRFRLVNFQK</sequence>
<keyword evidence="1" id="KW-0472">Membrane</keyword>
<dbReference type="Proteomes" id="UP000663722">
    <property type="component" value="Chromosome"/>
</dbReference>
<keyword evidence="1" id="KW-0812">Transmembrane</keyword>
<name>A0A975BUI7_9BACT</name>
<gene>
    <name evidence="2" type="ORF">dnm_076020</name>
</gene>
<evidence type="ECO:0000313" key="3">
    <source>
        <dbReference type="Proteomes" id="UP000663722"/>
    </source>
</evidence>
<dbReference type="KEGG" id="dmm:dnm_076020"/>
<reference evidence="2" key="1">
    <citation type="journal article" date="2021" name="Microb. Physiol.">
        <title>Proteogenomic Insights into the Physiology of Marine, Sulfate-Reducing, Filamentous Desulfonema limicola and Desulfonema magnum.</title>
        <authorList>
            <person name="Schnaars V."/>
            <person name="Wohlbrand L."/>
            <person name="Scheve S."/>
            <person name="Hinrichs C."/>
            <person name="Reinhardt R."/>
            <person name="Rabus R."/>
        </authorList>
    </citation>
    <scope>NUCLEOTIDE SEQUENCE</scope>
    <source>
        <strain evidence="2">4be13</strain>
    </source>
</reference>
<dbReference type="AlphaFoldDB" id="A0A975BUI7"/>